<dbReference type="Pfam" id="PF04325">
    <property type="entry name" value="DUF465"/>
    <property type="match status" value="1"/>
</dbReference>
<evidence type="ECO:0000256" key="1">
    <source>
        <dbReference type="SAM" id="MobiDB-lite"/>
    </source>
</evidence>
<protein>
    <recommendedName>
        <fullName evidence="4">DUF465 domain-containing protein</fullName>
    </recommendedName>
</protein>
<keyword evidence="3" id="KW-1185">Reference proteome</keyword>
<dbReference type="InterPro" id="IPR007420">
    <property type="entry name" value="DUF465"/>
</dbReference>
<organism evidence="2 3">
    <name type="scientific">Pelagimonas varians</name>
    <dbReference type="NCBI Taxonomy" id="696760"/>
    <lineage>
        <taxon>Bacteria</taxon>
        <taxon>Pseudomonadati</taxon>
        <taxon>Pseudomonadota</taxon>
        <taxon>Alphaproteobacteria</taxon>
        <taxon>Rhodobacterales</taxon>
        <taxon>Roseobacteraceae</taxon>
        <taxon>Pelagimonas</taxon>
    </lineage>
</organism>
<gene>
    <name evidence="2" type="ORF">PEV8663_04034</name>
</gene>
<dbReference type="EMBL" id="FXYH01000019">
    <property type="protein sequence ID" value="SMX48949.1"/>
    <property type="molecule type" value="Genomic_DNA"/>
</dbReference>
<dbReference type="Gene3D" id="6.10.280.50">
    <property type="match status" value="1"/>
</dbReference>
<evidence type="ECO:0008006" key="4">
    <source>
        <dbReference type="Google" id="ProtNLM"/>
    </source>
</evidence>
<evidence type="ECO:0000313" key="3">
    <source>
        <dbReference type="Proteomes" id="UP000220836"/>
    </source>
</evidence>
<evidence type="ECO:0000313" key="2">
    <source>
        <dbReference type="EMBL" id="SMX48949.1"/>
    </source>
</evidence>
<reference evidence="2 3" key="1">
    <citation type="submission" date="2017-05" db="EMBL/GenBank/DDBJ databases">
        <authorList>
            <person name="Song R."/>
            <person name="Chenine A.L."/>
            <person name="Ruprecht R.M."/>
        </authorList>
    </citation>
    <scope>NUCLEOTIDE SEQUENCE [LARGE SCALE GENOMIC DNA]</scope>
    <source>
        <strain evidence="2 3">CECT 8663</strain>
    </source>
</reference>
<dbReference type="OrthoDB" id="7362854at2"/>
<proteinExistence type="predicted"/>
<feature type="region of interest" description="Disordered" evidence="1">
    <location>
        <begin position="1"/>
        <end position="24"/>
    </location>
</feature>
<dbReference type="AlphaFoldDB" id="A0A238L1Q4"/>
<sequence length="57" mass="6455">MSLSSHVQELKKKHQSLSDSIETAQRAPGIDDLQIVDMKRQKLKIKEEIERLSAPVA</sequence>
<dbReference type="Proteomes" id="UP000220836">
    <property type="component" value="Unassembled WGS sequence"/>
</dbReference>
<dbReference type="RefSeq" id="WP_097806467.1">
    <property type="nucleotide sequence ID" value="NZ_FXYH01000019.1"/>
</dbReference>
<name>A0A238L1Q4_9RHOB</name>
<accession>A0A238L1Q4</accession>
<dbReference type="InterPro" id="IPR038444">
    <property type="entry name" value="DUF465_sf"/>
</dbReference>